<proteinExistence type="predicted"/>
<feature type="region of interest" description="Disordered" evidence="1">
    <location>
        <begin position="26"/>
        <end position="45"/>
    </location>
</feature>
<feature type="compositionally biased region" description="Acidic residues" evidence="1">
    <location>
        <begin position="71"/>
        <end position="96"/>
    </location>
</feature>
<sequence>MAKYGAKRRPLSCEMNLSVIQEEVLDNLRQRGPARGQPRLKRRSLSAWDAAAEHALLSFVDRQATAGDGGDGGEDFAEGGLSEGEEFSSDEGDDAETGVSASSGPPASGGAFAAPPEGTPEHVGLVPLLRTMSKTSLDNFEIDSTGRVVASRPRAARAQSVDLSAQKKGRRGSGVLAAFWKRTSNIMRRGFLEVDLASSLELAETPPLLDRRSSYASNESLPGAYRISPDTESSPFPVSRRGVNGLRQCDSLENVCDSSHEDQIENGLGE</sequence>
<feature type="region of interest" description="Disordered" evidence="1">
    <location>
        <begin position="64"/>
        <end position="123"/>
    </location>
</feature>
<dbReference type="EMBL" id="QCYY01000969">
    <property type="protein sequence ID" value="ROT81464.1"/>
    <property type="molecule type" value="Genomic_DNA"/>
</dbReference>
<organism evidence="2 3">
    <name type="scientific">Penaeus vannamei</name>
    <name type="common">Whiteleg shrimp</name>
    <name type="synonym">Litopenaeus vannamei</name>
    <dbReference type="NCBI Taxonomy" id="6689"/>
    <lineage>
        <taxon>Eukaryota</taxon>
        <taxon>Metazoa</taxon>
        <taxon>Ecdysozoa</taxon>
        <taxon>Arthropoda</taxon>
        <taxon>Crustacea</taxon>
        <taxon>Multicrustacea</taxon>
        <taxon>Malacostraca</taxon>
        <taxon>Eumalacostraca</taxon>
        <taxon>Eucarida</taxon>
        <taxon>Decapoda</taxon>
        <taxon>Dendrobranchiata</taxon>
        <taxon>Penaeoidea</taxon>
        <taxon>Penaeidae</taxon>
        <taxon>Penaeus</taxon>
    </lineage>
</organism>
<name>A0A423TYE6_PENVA</name>
<accession>A0A423TYE6</accession>
<evidence type="ECO:0000313" key="2">
    <source>
        <dbReference type="EMBL" id="ROT81464.1"/>
    </source>
</evidence>
<protein>
    <submittedName>
        <fullName evidence="2">Uncharacterized protein</fullName>
    </submittedName>
</protein>
<evidence type="ECO:0000256" key="1">
    <source>
        <dbReference type="SAM" id="MobiDB-lite"/>
    </source>
</evidence>
<gene>
    <name evidence="2" type="ORF">C7M84_025386</name>
</gene>
<dbReference type="AlphaFoldDB" id="A0A423TYE6"/>
<feature type="compositionally biased region" description="Low complexity" evidence="1">
    <location>
        <begin position="98"/>
        <end position="116"/>
    </location>
</feature>
<evidence type="ECO:0000313" key="3">
    <source>
        <dbReference type="Proteomes" id="UP000283509"/>
    </source>
</evidence>
<feature type="region of interest" description="Disordered" evidence="1">
    <location>
        <begin position="213"/>
        <end position="243"/>
    </location>
</feature>
<reference evidence="2 3" key="1">
    <citation type="submission" date="2018-04" db="EMBL/GenBank/DDBJ databases">
        <authorList>
            <person name="Zhang X."/>
            <person name="Yuan J."/>
            <person name="Li F."/>
            <person name="Xiang J."/>
        </authorList>
    </citation>
    <scope>NUCLEOTIDE SEQUENCE [LARGE SCALE GENOMIC DNA]</scope>
    <source>
        <tissue evidence="2">Muscle</tissue>
    </source>
</reference>
<reference evidence="2 3" key="2">
    <citation type="submission" date="2019-01" db="EMBL/GenBank/DDBJ databases">
        <title>The decoding of complex shrimp genome reveals the adaptation for benthos swimmer, frequently molting mechanism and breeding impact on genome.</title>
        <authorList>
            <person name="Sun Y."/>
            <person name="Gao Y."/>
            <person name="Yu Y."/>
        </authorList>
    </citation>
    <scope>NUCLEOTIDE SEQUENCE [LARGE SCALE GENOMIC DNA]</scope>
    <source>
        <tissue evidence="2">Muscle</tissue>
    </source>
</reference>
<dbReference type="Proteomes" id="UP000283509">
    <property type="component" value="Unassembled WGS sequence"/>
</dbReference>
<comment type="caution">
    <text evidence="2">The sequence shown here is derived from an EMBL/GenBank/DDBJ whole genome shotgun (WGS) entry which is preliminary data.</text>
</comment>
<keyword evidence="3" id="KW-1185">Reference proteome</keyword>